<evidence type="ECO:0000256" key="5">
    <source>
        <dbReference type="SAM" id="MobiDB-lite"/>
    </source>
</evidence>
<accession>E3NSV2</accession>
<dbReference type="GO" id="GO:0046872">
    <property type="term" value="F:metal ion binding"/>
    <property type="evidence" value="ECO:0007669"/>
    <property type="project" value="UniProtKB-KW"/>
</dbReference>
<protein>
    <recommendedName>
        <fullName evidence="6">PPM-type phosphatase domain-containing protein</fullName>
    </recommendedName>
</protein>
<dbReference type="PANTHER" id="PTHR13832">
    <property type="entry name" value="PROTEIN PHOSPHATASE 2C"/>
    <property type="match status" value="1"/>
</dbReference>
<dbReference type="InterPro" id="IPR015655">
    <property type="entry name" value="PP2C"/>
</dbReference>
<dbReference type="Gene3D" id="3.60.40.10">
    <property type="entry name" value="PPM-type phosphatase domain"/>
    <property type="match status" value="1"/>
</dbReference>
<dbReference type="Proteomes" id="UP000008281">
    <property type="component" value="Unassembled WGS sequence"/>
</dbReference>
<dbReference type="HOGENOM" id="CLU_029072_2_0_1"/>
<dbReference type="EMBL" id="DS270054">
    <property type="protein sequence ID" value="EFO90989.1"/>
    <property type="molecule type" value="Genomic_DNA"/>
</dbReference>
<dbReference type="GO" id="GO:0005739">
    <property type="term" value="C:mitochondrion"/>
    <property type="evidence" value="ECO:0007669"/>
    <property type="project" value="TreeGrafter"/>
</dbReference>
<dbReference type="FunCoup" id="E3NSV2">
    <property type="interactions" value="1931"/>
</dbReference>
<comment type="similarity">
    <text evidence="4">Belongs to the PP2C family.</text>
</comment>
<dbReference type="CDD" id="cd00143">
    <property type="entry name" value="PP2Cc"/>
    <property type="match status" value="1"/>
</dbReference>
<gene>
    <name evidence="7" type="ORF">CRE_07161</name>
</gene>
<feature type="region of interest" description="Disordered" evidence="5">
    <location>
        <begin position="130"/>
        <end position="152"/>
    </location>
</feature>
<keyword evidence="1" id="KW-0479">Metal-binding</keyword>
<dbReference type="eggNOG" id="KOG1323">
    <property type="taxonomic scope" value="Eukaryota"/>
</dbReference>
<evidence type="ECO:0000256" key="4">
    <source>
        <dbReference type="RuleBase" id="RU003465"/>
    </source>
</evidence>
<dbReference type="STRING" id="31234.E3NSV2"/>
<proteinExistence type="inferred from homology"/>
<name>E3NSV2_CAERE</name>
<dbReference type="OMA" id="VMAGGSN"/>
<dbReference type="Pfam" id="PF00481">
    <property type="entry name" value="PP2C"/>
    <property type="match status" value="2"/>
</dbReference>
<dbReference type="InterPro" id="IPR001932">
    <property type="entry name" value="PPM-type_phosphatase-like_dom"/>
</dbReference>
<dbReference type="InterPro" id="IPR036457">
    <property type="entry name" value="PPM-type-like_dom_sf"/>
</dbReference>
<dbReference type="OrthoDB" id="10264738at2759"/>
<keyword evidence="3 4" id="KW-0904">Protein phosphatase</keyword>
<evidence type="ECO:0000313" key="8">
    <source>
        <dbReference type="Proteomes" id="UP000008281"/>
    </source>
</evidence>
<keyword evidence="8" id="KW-1185">Reference proteome</keyword>
<sequence>MDIAARVMSVVSRTSTSEPTTSNTLNSQKIGKVMDVSDGAFIGGFIPSLIEKQRYPYSRPEFLYFSEEEIILSSDHSIRPVLCPRLPHRMPLYAGYAEVINAGKTIQNEDQSSAKMLVLSQHQVTEMNGLSDEKKVESRNGSVGEIDDDQMLTPGGDESVRHLYVVNCKSEKSNIFAPRADAALFSLFDGHAGSAVAVVASKCLHEHVKSRLCEVLDTLLHMDRYENLNFGKRRSESSYSMSKVSMNEEDECRIHSEHLVKGALETAFLDMDEQISQDKQVWRLPGGCAVISVLVFLGKLYVGMELFGMCEHGSSISANAGDCRAILVTSDGTKALSRDLTPASERKRLQELAYRNPELIGNSFSRLEYSKKLTRSDLKSRVLYRDWFMDGWAVKTVKESDLRPPLISESSRKKRLLNTIGVSRGFGDHHLLTVDERLNIKPFLSAVPEITVTNLRDMNTLTDKDVVIVASDGLWDVLSNEDAGLIVRSTLGSTDSADSSRYTQAAQDLVAAARGQQASGNLKRWIMNSGGHASYDDITVFVIPLKYCAAPPTNFEEEEDDEMLSLE</sequence>
<dbReference type="InterPro" id="IPR000222">
    <property type="entry name" value="PP2C_BS"/>
</dbReference>
<keyword evidence="2 4" id="KW-0378">Hydrolase</keyword>
<evidence type="ECO:0000256" key="1">
    <source>
        <dbReference type="ARBA" id="ARBA00022723"/>
    </source>
</evidence>
<evidence type="ECO:0000256" key="2">
    <source>
        <dbReference type="ARBA" id="ARBA00022801"/>
    </source>
</evidence>
<evidence type="ECO:0000313" key="7">
    <source>
        <dbReference type="EMBL" id="EFO90989.1"/>
    </source>
</evidence>
<dbReference type="AlphaFoldDB" id="E3NSV2"/>
<dbReference type="InParanoid" id="E3NSV2"/>
<dbReference type="SUPFAM" id="SSF81606">
    <property type="entry name" value="PP2C-like"/>
    <property type="match status" value="1"/>
</dbReference>
<dbReference type="PROSITE" id="PS01032">
    <property type="entry name" value="PPM_1"/>
    <property type="match status" value="1"/>
</dbReference>
<feature type="domain" description="PPM-type phosphatase" evidence="6">
    <location>
        <begin position="154"/>
        <end position="545"/>
    </location>
</feature>
<reference evidence="7" key="1">
    <citation type="submission" date="2007-07" db="EMBL/GenBank/DDBJ databases">
        <title>PCAP assembly of the Caenorhabditis remanei genome.</title>
        <authorList>
            <consortium name="The Caenorhabditis remanei Sequencing Consortium"/>
            <person name="Wilson R.K."/>
        </authorList>
    </citation>
    <scope>NUCLEOTIDE SEQUENCE [LARGE SCALE GENOMIC DNA]</scope>
    <source>
        <strain evidence="7">PB4641</strain>
    </source>
</reference>
<evidence type="ECO:0000256" key="3">
    <source>
        <dbReference type="ARBA" id="ARBA00022912"/>
    </source>
</evidence>
<dbReference type="SMART" id="SM00332">
    <property type="entry name" value="PP2Cc"/>
    <property type="match status" value="1"/>
</dbReference>
<dbReference type="GO" id="GO:0004741">
    <property type="term" value="F:[pyruvate dehydrogenase (acetyl-transferring)]-phosphatase activity"/>
    <property type="evidence" value="ECO:0007669"/>
    <property type="project" value="TreeGrafter"/>
</dbReference>
<dbReference type="PANTHER" id="PTHR13832:SF354">
    <property type="entry name" value="GM14138P"/>
    <property type="match status" value="1"/>
</dbReference>
<organism evidence="8">
    <name type="scientific">Caenorhabditis remanei</name>
    <name type="common">Caenorhabditis vulgaris</name>
    <dbReference type="NCBI Taxonomy" id="31234"/>
    <lineage>
        <taxon>Eukaryota</taxon>
        <taxon>Metazoa</taxon>
        <taxon>Ecdysozoa</taxon>
        <taxon>Nematoda</taxon>
        <taxon>Chromadorea</taxon>
        <taxon>Rhabditida</taxon>
        <taxon>Rhabditina</taxon>
        <taxon>Rhabditomorpha</taxon>
        <taxon>Rhabditoidea</taxon>
        <taxon>Rhabditidae</taxon>
        <taxon>Peloderinae</taxon>
        <taxon>Caenorhabditis</taxon>
    </lineage>
</organism>
<evidence type="ECO:0000259" key="6">
    <source>
        <dbReference type="PROSITE" id="PS51746"/>
    </source>
</evidence>
<dbReference type="PROSITE" id="PS51746">
    <property type="entry name" value="PPM_2"/>
    <property type="match status" value="1"/>
</dbReference>